<protein>
    <submittedName>
        <fullName evidence="2">Uncharacterized protein</fullName>
    </submittedName>
</protein>
<keyword evidence="1" id="KW-1133">Transmembrane helix</keyword>
<comment type="caution">
    <text evidence="2">The sequence shown here is derived from an EMBL/GenBank/DDBJ whole genome shotgun (WGS) entry which is preliminary data.</text>
</comment>
<dbReference type="AlphaFoldDB" id="A0A842I8D9"/>
<gene>
    <name evidence="2" type="ORF">H7F16_11390</name>
</gene>
<evidence type="ECO:0000256" key="1">
    <source>
        <dbReference type="SAM" id="Phobius"/>
    </source>
</evidence>
<feature type="transmembrane region" description="Helical" evidence="1">
    <location>
        <begin position="29"/>
        <end position="49"/>
    </location>
</feature>
<keyword evidence="1" id="KW-0812">Transmembrane</keyword>
<keyword evidence="1" id="KW-0472">Membrane</keyword>
<evidence type="ECO:0000313" key="2">
    <source>
        <dbReference type="EMBL" id="MBC2836110.1"/>
    </source>
</evidence>
<name>A0A842I8D9_9RHOB</name>
<evidence type="ECO:0000313" key="3">
    <source>
        <dbReference type="Proteomes" id="UP000555411"/>
    </source>
</evidence>
<keyword evidence="3" id="KW-1185">Reference proteome</keyword>
<organism evidence="2 3">
    <name type="scientific">Paragemmobacter straminiformis</name>
    <dbReference type="NCBI Taxonomy" id="2045119"/>
    <lineage>
        <taxon>Bacteria</taxon>
        <taxon>Pseudomonadati</taxon>
        <taxon>Pseudomonadota</taxon>
        <taxon>Alphaproteobacteria</taxon>
        <taxon>Rhodobacterales</taxon>
        <taxon>Paracoccaceae</taxon>
        <taxon>Paragemmobacter</taxon>
    </lineage>
</organism>
<dbReference type="Proteomes" id="UP000555411">
    <property type="component" value="Unassembled WGS sequence"/>
</dbReference>
<proteinExistence type="predicted"/>
<sequence length="53" mass="5526">MGLLFGVGTMLVALVFVVRLVPKLFGLALWLGSAGASAGAAFFLIYLYAKGSF</sequence>
<reference evidence="2 3" key="1">
    <citation type="journal article" date="2017" name="Int. J. Syst. Evol. Microbiol.">
        <title>Gemmobacter straminiformis sp. nov., isolated from an artificial fountain.</title>
        <authorList>
            <person name="Kang J.Y."/>
            <person name="Kim M.J."/>
            <person name="Chun J."/>
            <person name="Son K.P."/>
            <person name="Jahng K.Y."/>
        </authorList>
    </citation>
    <scope>NUCLEOTIDE SEQUENCE [LARGE SCALE GENOMIC DNA]</scope>
    <source>
        <strain evidence="2 3">CAM-8</strain>
    </source>
</reference>
<accession>A0A842I8D9</accession>
<dbReference type="EMBL" id="JACLQD010000003">
    <property type="protein sequence ID" value="MBC2836110.1"/>
    <property type="molecule type" value="Genomic_DNA"/>
</dbReference>